<dbReference type="InterPro" id="IPR011050">
    <property type="entry name" value="Pectin_lyase_fold/virulence"/>
</dbReference>
<dbReference type="AlphaFoldDB" id="A0A6C0I320"/>
<protein>
    <submittedName>
        <fullName evidence="1">Uncharacterized protein</fullName>
    </submittedName>
</protein>
<proteinExistence type="predicted"/>
<dbReference type="SUPFAM" id="SSF51126">
    <property type="entry name" value="Pectin lyase-like"/>
    <property type="match status" value="1"/>
</dbReference>
<name>A0A6C0I320_9ZZZZ</name>
<sequence>MPAAAKQKLRYPEIQNQLYKQKTRQLSITRDRTGGFGLTSPPPRTIQVKLSSIATQGGLGSFCLKGNTIIQSNQSLTIPAGQILYLYNNNINQTPYSLTNYGTIIITHNTTPGGVASGIVALNSSYPFINTGTININGSFSSTLTGITNSGTINVQSNGSIIFSGNFTNTGVITNNGNGIYIGYQGNGTLTNAGTITNLKAGIINLGTAAVGINPPYNGTLINTGTITNNGTITRVPGLSTFTNNGTYHGLLPVPVS</sequence>
<organism evidence="1">
    <name type="scientific">viral metagenome</name>
    <dbReference type="NCBI Taxonomy" id="1070528"/>
    <lineage>
        <taxon>unclassified sequences</taxon>
        <taxon>metagenomes</taxon>
        <taxon>organismal metagenomes</taxon>
    </lineage>
</organism>
<evidence type="ECO:0000313" key="1">
    <source>
        <dbReference type="EMBL" id="QHT86990.1"/>
    </source>
</evidence>
<dbReference type="EMBL" id="MN740079">
    <property type="protein sequence ID" value="QHT86990.1"/>
    <property type="molecule type" value="Genomic_DNA"/>
</dbReference>
<reference evidence="1" key="1">
    <citation type="journal article" date="2020" name="Nature">
        <title>Giant virus diversity and host interactions through global metagenomics.</title>
        <authorList>
            <person name="Schulz F."/>
            <person name="Roux S."/>
            <person name="Paez-Espino D."/>
            <person name="Jungbluth S."/>
            <person name="Walsh D.A."/>
            <person name="Denef V.J."/>
            <person name="McMahon K.D."/>
            <person name="Konstantinidis K.T."/>
            <person name="Eloe-Fadrosh E.A."/>
            <person name="Kyrpides N.C."/>
            <person name="Woyke T."/>
        </authorList>
    </citation>
    <scope>NUCLEOTIDE SEQUENCE</scope>
    <source>
        <strain evidence="1">GVMAG-M-3300023184-18</strain>
    </source>
</reference>
<accession>A0A6C0I320</accession>